<dbReference type="PRINTS" id="PR01021">
    <property type="entry name" value="OMPADOMAIN"/>
</dbReference>
<keyword evidence="3" id="KW-0998">Cell outer membrane</keyword>
<gene>
    <name evidence="8" type="ORF">EHV10_07320</name>
</gene>
<dbReference type="InterPro" id="IPR006665">
    <property type="entry name" value="OmpA-like"/>
</dbReference>
<evidence type="ECO:0000256" key="6">
    <source>
        <dbReference type="SAM" id="SignalP"/>
    </source>
</evidence>
<dbReference type="AlphaFoldDB" id="A0A3P3QY20"/>
<sequence>MKKSIILASVLAVSVLAVGCGKGADKTENKESSSAVVESSKEETTEETTKAESKINEDELKAPGYALGEIPEVPVVVLPPLGIDENADAKIKMDATKSLSSVPGITVTPVKVENDQIIRGTTSVQVGENGSGQYADGNTTVQTEGDGSGQYIDSEKGITIQRETDGSGQYLDSNKGITLQVEADGSGNYSDDRYGINLMVDADGTGLYTKSETDLSISVDAQHVIYRDQNMDIEVNGDGSGSYKNKKTGLGIENDGKGKAVITFKGEEKEVDAKPLVFSYKLPLLSAVPAVPAIEANSIMITLDSGVLFDVDKYNIRPDAEETLNNLAKILIEANITDFEIDGHTDSDADDAHNLTLSENRANSVKNYLQSAGVTANITTNGYGESRPVATNETAEGKQLNRRVEIIIPVL</sequence>
<dbReference type="RefSeq" id="WP_128674086.1">
    <property type="nucleotide sequence ID" value="NZ_RRCO01000003.1"/>
</dbReference>
<feature type="compositionally biased region" description="Basic and acidic residues" evidence="5">
    <location>
        <begin position="39"/>
        <end position="57"/>
    </location>
</feature>
<evidence type="ECO:0000256" key="5">
    <source>
        <dbReference type="SAM" id="MobiDB-lite"/>
    </source>
</evidence>
<dbReference type="SUPFAM" id="SSF103088">
    <property type="entry name" value="OmpA-like"/>
    <property type="match status" value="1"/>
</dbReference>
<evidence type="ECO:0000256" key="4">
    <source>
        <dbReference type="PROSITE-ProRule" id="PRU00473"/>
    </source>
</evidence>
<proteinExistence type="predicted"/>
<evidence type="ECO:0000256" key="2">
    <source>
        <dbReference type="ARBA" id="ARBA00023136"/>
    </source>
</evidence>
<dbReference type="CDD" id="cd07185">
    <property type="entry name" value="OmpA_C-like"/>
    <property type="match status" value="1"/>
</dbReference>
<feature type="compositionally biased region" description="Polar residues" evidence="5">
    <location>
        <begin position="127"/>
        <end position="145"/>
    </location>
</feature>
<dbReference type="PANTHER" id="PTHR30329:SF21">
    <property type="entry name" value="LIPOPROTEIN YIAD-RELATED"/>
    <property type="match status" value="1"/>
</dbReference>
<accession>A0A3P3QY20</accession>
<dbReference type="Pfam" id="PF00691">
    <property type="entry name" value="OmpA"/>
    <property type="match status" value="1"/>
</dbReference>
<dbReference type="GO" id="GO:0009279">
    <property type="term" value="C:cell outer membrane"/>
    <property type="evidence" value="ECO:0007669"/>
    <property type="project" value="UniProtKB-SubCell"/>
</dbReference>
<dbReference type="InterPro" id="IPR036737">
    <property type="entry name" value="OmpA-like_sf"/>
</dbReference>
<feature type="chain" id="PRO_5039200767" evidence="6">
    <location>
        <begin position="20"/>
        <end position="411"/>
    </location>
</feature>
<dbReference type="OrthoDB" id="9815217at2"/>
<feature type="signal peptide" evidence="6">
    <location>
        <begin position="1"/>
        <end position="19"/>
    </location>
</feature>
<dbReference type="PANTHER" id="PTHR30329">
    <property type="entry name" value="STATOR ELEMENT OF FLAGELLAR MOTOR COMPLEX"/>
    <property type="match status" value="1"/>
</dbReference>
<evidence type="ECO:0000256" key="3">
    <source>
        <dbReference type="ARBA" id="ARBA00023237"/>
    </source>
</evidence>
<organism evidence="8 9">
    <name type="scientific">Lachnoanaerobaculum gingivalis</name>
    <dbReference type="NCBI Taxonomy" id="2490855"/>
    <lineage>
        <taxon>Bacteria</taxon>
        <taxon>Bacillati</taxon>
        <taxon>Bacillota</taxon>
        <taxon>Clostridia</taxon>
        <taxon>Lachnospirales</taxon>
        <taxon>Lachnospiraceae</taxon>
        <taxon>Lachnoanaerobaculum</taxon>
    </lineage>
</organism>
<evidence type="ECO:0000313" key="9">
    <source>
        <dbReference type="Proteomes" id="UP000272490"/>
    </source>
</evidence>
<feature type="domain" description="OmpA-like" evidence="7">
    <location>
        <begin position="295"/>
        <end position="411"/>
    </location>
</feature>
<dbReference type="EMBL" id="RRCO01000003">
    <property type="protein sequence ID" value="RRJ25449.1"/>
    <property type="molecule type" value="Genomic_DNA"/>
</dbReference>
<feature type="region of interest" description="Disordered" evidence="5">
    <location>
        <begin position="23"/>
        <end position="57"/>
    </location>
</feature>
<keyword evidence="9" id="KW-1185">Reference proteome</keyword>
<evidence type="ECO:0000259" key="7">
    <source>
        <dbReference type="PROSITE" id="PS51123"/>
    </source>
</evidence>
<evidence type="ECO:0000313" key="8">
    <source>
        <dbReference type="EMBL" id="RRJ25449.1"/>
    </source>
</evidence>
<comment type="caution">
    <text evidence="8">The sequence shown here is derived from an EMBL/GenBank/DDBJ whole genome shotgun (WGS) entry which is preliminary data.</text>
</comment>
<feature type="region of interest" description="Disordered" evidence="5">
    <location>
        <begin position="127"/>
        <end position="152"/>
    </location>
</feature>
<reference evidence="8 9" key="1">
    <citation type="submission" date="2018-11" db="EMBL/GenBank/DDBJ databases">
        <title>Genome sequencing of Lachnoanaerobaculum sp. KCOM 2030 (= ChDC B114).</title>
        <authorList>
            <person name="Kook J.-K."/>
            <person name="Park S.-N."/>
            <person name="Lim Y.K."/>
        </authorList>
    </citation>
    <scope>NUCLEOTIDE SEQUENCE [LARGE SCALE GENOMIC DNA]</scope>
    <source>
        <strain evidence="8 9">KCOM 2030</strain>
    </source>
</reference>
<comment type="subcellular location">
    <subcellularLocation>
        <location evidence="1">Cell outer membrane</location>
    </subcellularLocation>
</comment>
<protein>
    <submittedName>
        <fullName evidence="8">OmpA family protein</fullName>
    </submittedName>
</protein>
<dbReference type="Gene3D" id="3.30.1330.60">
    <property type="entry name" value="OmpA-like domain"/>
    <property type="match status" value="1"/>
</dbReference>
<name>A0A3P3QY20_9FIRM</name>
<dbReference type="Proteomes" id="UP000272490">
    <property type="component" value="Unassembled WGS sequence"/>
</dbReference>
<dbReference type="InterPro" id="IPR006664">
    <property type="entry name" value="OMP_bac"/>
</dbReference>
<dbReference type="PROSITE" id="PS51123">
    <property type="entry name" value="OMPA_2"/>
    <property type="match status" value="1"/>
</dbReference>
<keyword evidence="2 4" id="KW-0472">Membrane</keyword>
<keyword evidence="6" id="KW-0732">Signal</keyword>
<evidence type="ECO:0000256" key="1">
    <source>
        <dbReference type="ARBA" id="ARBA00004442"/>
    </source>
</evidence>
<dbReference type="InterPro" id="IPR050330">
    <property type="entry name" value="Bact_OuterMem_StrucFunc"/>
</dbReference>
<dbReference type="PROSITE" id="PS51257">
    <property type="entry name" value="PROKAR_LIPOPROTEIN"/>
    <property type="match status" value="1"/>
</dbReference>